<dbReference type="Pfam" id="PF05569">
    <property type="entry name" value="Peptidase_M56"/>
    <property type="match status" value="1"/>
</dbReference>
<dbReference type="InterPro" id="IPR008756">
    <property type="entry name" value="Peptidase_M56"/>
</dbReference>
<sequence>MTTSYLWCVMQVTLISATGLGLTCSLCRRYPGIGAQVASTATATILVITILIPISLPRIFTPQSNVEMTADSTGSEETTNFKSVEDRSHGQGSPVFFNAMALLSDVGPLSIGNTTSRTTLGWILTSLVTLAVAFMVWGMLRFIVSLRYIVKLIRASVPIEDRHVLHRILQLAEHIEVQRTIILCESAEVASATVVGWRKPRIILPLDWRQWTNDQLLAVLAHELAHIKHKDFIWRLLSSLAGAIHFYHPLIHSLVKRLALSQELAADQLAAATVGGRTRYLKALSQLAISRDDSVWLRTEPIVLPALSTNLIRRINMLRAKDCEQERSAQRGLRGLSAGVIVTLGVVTMVLRSSAEPLNATQAEKTRSVTAAEPPKEFEAFNRAPIDISLVGDNESGVFAIRLGELSHHPAYRPTMNLFNNLLCEVIQENLGKDIAADVHFESIDYIIGLLDLTIKPIEKPSDAQHKNKLMFGSSEVVLRFREDVQWQSWIRRNLPNAEEKSEGDVVYFEYSLMAFGPQPLLIVARDSRTVILAHSLERLKEMADNKSVHQTSDTLATEWQAADRGLLTIVATDKSIESAESTSTEPAEMACRAILQHTRKISIGLDLEEETGNVGLKFSLISEDEQSAESVSEAIEKLIPLAITGLTKQINEHESEHPLESVEVAYEQFCKEFLERISTNVLKRADGSYANEILAVSRFPMQEMMLALAKHSDELETR</sequence>
<keyword evidence="1" id="KW-1133">Transmembrane helix</keyword>
<dbReference type="AlphaFoldDB" id="A0A5B9Q621"/>
<accession>A0A5B9Q621</accession>
<protein>
    <submittedName>
        <fullName evidence="3">Regulatory protein BlaR1</fullName>
    </submittedName>
</protein>
<dbReference type="CDD" id="cd07341">
    <property type="entry name" value="M56_BlaR1_MecR1_like"/>
    <property type="match status" value="1"/>
</dbReference>
<organism evidence="3 4">
    <name type="scientific">Bythopirellula goksoeyrii</name>
    <dbReference type="NCBI Taxonomy" id="1400387"/>
    <lineage>
        <taxon>Bacteria</taxon>
        <taxon>Pseudomonadati</taxon>
        <taxon>Planctomycetota</taxon>
        <taxon>Planctomycetia</taxon>
        <taxon>Pirellulales</taxon>
        <taxon>Lacipirellulaceae</taxon>
        <taxon>Bythopirellula</taxon>
    </lineage>
</organism>
<evidence type="ECO:0000313" key="3">
    <source>
        <dbReference type="EMBL" id="QEG32852.1"/>
    </source>
</evidence>
<keyword evidence="4" id="KW-1185">Reference proteome</keyword>
<feature type="transmembrane region" description="Helical" evidence="1">
    <location>
        <begin position="6"/>
        <end position="26"/>
    </location>
</feature>
<keyword evidence="1" id="KW-0472">Membrane</keyword>
<dbReference type="PANTHER" id="PTHR34978:SF3">
    <property type="entry name" value="SLR0241 PROTEIN"/>
    <property type="match status" value="1"/>
</dbReference>
<keyword evidence="1" id="KW-0812">Transmembrane</keyword>
<feature type="transmembrane region" description="Helical" evidence="1">
    <location>
        <begin position="33"/>
        <end position="56"/>
    </location>
</feature>
<dbReference type="OrthoDB" id="280643at2"/>
<dbReference type="InterPro" id="IPR052173">
    <property type="entry name" value="Beta-lactam_resp_regulator"/>
</dbReference>
<dbReference type="EMBL" id="CP042913">
    <property type="protein sequence ID" value="QEG32852.1"/>
    <property type="molecule type" value="Genomic_DNA"/>
</dbReference>
<dbReference type="KEGG" id="bgok:Pr1d_01130"/>
<dbReference type="Gene3D" id="3.30.2010.10">
    <property type="entry name" value="Metalloproteases ('zincins'), catalytic domain"/>
    <property type="match status" value="1"/>
</dbReference>
<dbReference type="Proteomes" id="UP000323917">
    <property type="component" value="Chromosome"/>
</dbReference>
<evidence type="ECO:0000313" key="4">
    <source>
        <dbReference type="Proteomes" id="UP000323917"/>
    </source>
</evidence>
<name>A0A5B9Q621_9BACT</name>
<feature type="domain" description="Peptidase M56" evidence="2">
    <location>
        <begin position="11"/>
        <end position="318"/>
    </location>
</feature>
<feature type="transmembrane region" description="Helical" evidence="1">
    <location>
        <begin position="120"/>
        <end position="144"/>
    </location>
</feature>
<evidence type="ECO:0000259" key="2">
    <source>
        <dbReference type="Pfam" id="PF05569"/>
    </source>
</evidence>
<evidence type="ECO:0000256" key="1">
    <source>
        <dbReference type="SAM" id="Phobius"/>
    </source>
</evidence>
<dbReference type="PANTHER" id="PTHR34978">
    <property type="entry name" value="POSSIBLE SENSOR-TRANSDUCER PROTEIN BLAR"/>
    <property type="match status" value="1"/>
</dbReference>
<gene>
    <name evidence="3" type="primary">blaR1_1</name>
    <name evidence="3" type="ORF">Pr1d_01130</name>
</gene>
<proteinExistence type="predicted"/>
<dbReference type="RefSeq" id="WP_148071676.1">
    <property type="nucleotide sequence ID" value="NZ_CP042913.1"/>
</dbReference>
<reference evidence="3 4" key="1">
    <citation type="submission" date="2019-08" db="EMBL/GenBank/DDBJ databases">
        <title>Deep-cultivation of Planctomycetes and their phenomic and genomic characterization uncovers novel biology.</title>
        <authorList>
            <person name="Wiegand S."/>
            <person name="Jogler M."/>
            <person name="Boedeker C."/>
            <person name="Pinto D."/>
            <person name="Vollmers J."/>
            <person name="Rivas-Marin E."/>
            <person name="Kohn T."/>
            <person name="Peeters S.H."/>
            <person name="Heuer A."/>
            <person name="Rast P."/>
            <person name="Oberbeckmann S."/>
            <person name="Bunk B."/>
            <person name="Jeske O."/>
            <person name="Meyerdierks A."/>
            <person name="Storesund J.E."/>
            <person name="Kallscheuer N."/>
            <person name="Luecker S."/>
            <person name="Lage O.M."/>
            <person name="Pohl T."/>
            <person name="Merkel B.J."/>
            <person name="Hornburger P."/>
            <person name="Mueller R.-W."/>
            <person name="Bruemmer F."/>
            <person name="Labrenz M."/>
            <person name="Spormann A.M."/>
            <person name="Op den Camp H."/>
            <person name="Overmann J."/>
            <person name="Amann R."/>
            <person name="Jetten M.S.M."/>
            <person name="Mascher T."/>
            <person name="Medema M.H."/>
            <person name="Devos D.P."/>
            <person name="Kaster A.-K."/>
            <person name="Ovreas L."/>
            <person name="Rohde M."/>
            <person name="Galperin M.Y."/>
            <person name="Jogler C."/>
        </authorList>
    </citation>
    <scope>NUCLEOTIDE SEQUENCE [LARGE SCALE GENOMIC DNA]</scope>
    <source>
        <strain evidence="3 4">Pr1d</strain>
    </source>
</reference>